<evidence type="ECO:0000313" key="5">
    <source>
        <dbReference type="Proteomes" id="UP000612266"/>
    </source>
</evidence>
<comment type="caution">
    <text evidence="4">The sequence shown here is derived from an EMBL/GenBank/DDBJ whole genome shotgun (WGS) entry which is preliminary data.</text>
</comment>
<dbReference type="Pfam" id="PF00535">
    <property type="entry name" value="Glycos_transf_2"/>
    <property type="match status" value="1"/>
</dbReference>
<evidence type="ECO:0000259" key="3">
    <source>
        <dbReference type="Pfam" id="PF00535"/>
    </source>
</evidence>
<accession>A0A8I0WNJ6</accession>
<gene>
    <name evidence="4" type="ORF">I4901_07160</name>
</gene>
<dbReference type="Proteomes" id="UP000612266">
    <property type="component" value="Unassembled WGS sequence"/>
</dbReference>
<dbReference type="EMBL" id="JADSJR010000007">
    <property type="protein sequence ID" value="MBG2914141.1"/>
    <property type="molecule type" value="Genomic_DNA"/>
</dbReference>
<dbReference type="InterPro" id="IPR001173">
    <property type="entry name" value="Glyco_trans_2-like"/>
</dbReference>
<dbReference type="Gene3D" id="3.90.550.10">
    <property type="entry name" value="Spore Coat Polysaccharide Biosynthesis Protein SpsA, Chain A"/>
    <property type="match status" value="1"/>
</dbReference>
<dbReference type="InterPro" id="IPR029044">
    <property type="entry name" value="Nucleotide-diphossugar_trans"/>
</dbReference>
<dbReference type="SUPFAM" id="SSF53448">
    <property type="entry name" value="Nucleotide-diphospho-sugar transferases"/>
    <property type="match status" value="1"/>
</dbReference>
<sequence length="311" mass="36773">MINYSVIIPAYNIENYIDKLNNFIKNIKNNRNDVEFIIINDGSTDNTKLKLNILAEEIIYLEQENKGVSSARNLGLQIATGDWILFLDSDDEFSLKIFDILDFTDNKKELILFNYKINTSIVNKDLVSGIYSNSFLLNRFLTKKNNFSICCFCYKKDFLLKNNLFFKDGYKLGEDIHFLLRALLFSSKINYINKVLFIYNLHTGSAVNSKITHNKLMILDLYNTIDELFIELKKEEYLNFIYFKSWTYLYLIKKIVKFGLDDDLITHIYKYKKNIINQLKQTPYLSKKILHIFLIKSFTLYITLLNKNEQK</sequence>
<organism evidence="4 5">
    <name type="scientific">Proteus terrae subsp. cibarius</name>
    <dbReference type="NCBI Taxonomy" id="626774"/>
    <lineage>
        <taxon>Bacteria</taxon>
        <taxon>Pseudomonadati</taxon>
        <taxon>Pseudomonadota</taxon>
        <taxon>Gammaproteobacteria</taxon>
        <taxon>Enterobacterales</taxon>
        <taxon>Morganellaceae</taxon>
        <taxon>Proteus</taxon>
    </lineage>
</organism>
<dbReference type="PANTHER" id="PTHR22916">
    <property type="entry name" value="GLYCOSYLTRANSFERASE"/>
    <property type="match status" value="1"/>
</dbReference>
<dbReference type="AlphaFoldDB" id="A0A8I0WNJ6"/>
<evidence type="ECO:0000256" key="2">
    <source>
        <dbReference type="ARBA" id="ARBA00022679"/>
    </source>
</evidence>
<proteinExistence type="predicted"/>
<keyword evidence="2 4" id="KW-0808">Transferase</keyword>
<dbReference type="CDD" id="cd00761">
    <property type="entry name" value="Glyco_tranf_GTA_type"/>
    <property type="match status" value="1"/>
</dbReference>
<feature type="domain" description="Glycosyltransferase 2-like" evidence="3">
    <location>
        <begin position="5"/>
        <end position="152"/>
    </location>
</feature>
<reference evidence="4" key="1">
    <citation type="submission" date="2020-11" db="EMBL/GenBank/DDBJ databases">
        <title>Enhanced detection system for hospital associated transmission using whole genome sequencing surveillance.</title>
        <authorList>
            <person name="Harrison L.H."/>
            <person name="Van Tyne D."/>
            <person name="Marsh J.W."/>
            <person name="Griffith M.P."/>
            <person name="Snyder D.J."/>
            <person name="Cooper V.S."/>
            <person name="Mustapha M."/>
        </authorList>
    </citation>
    <scope>NUCLEOTIDE SEQUENCE</scope>
    <source>
        <strain evidence="4">PR00070</strain>
    </source>
</reference>
<protein>
    <submittedName>
        <fullName evidence="4">Glycosyltransferase</fullName>
    </submittedName>
</protein>
<dbReference type="GO" id="GO:0016758">
    <property type="term" value="F:hexosyltransferase activity"/>
    <property type="evidence" value="ECO:0007669"/>
    <property type="project" value="UniProtKB-ARBA"/>
</dbReference>
<name>A0A8I0WNJ6_9GAMM</name>
<dbReference type="PANTHER" id="PTHR22916:SF51">
    <property type="entry name" value="GLYCOSYLTRANSFERASE EPSH-RELATED"/>
    <property type="match status" value="1"/>
</dbReference>
<evidence type="ECO:0000313" key="4">
    <source>
        <dbReference type="EMBL" id="MBG2914141.1"/>
    </source>
</evidence>
<evidence type="ECO:0000256" key="1">
    <source>
        <dbReference type="ARBA" id="ARBA00022676"/>
    </source>
</evidence>
<dbReference type="RefSeq" id="WP_196563667.1">
    <property type="nucleotide sequence ID" value="NZ_JADSJR010000007.1"/>
</dbReference>
<keyword evidence="1" id="KW-0328">Glycosyltransferase</keyword>